<keyword evidence="2" id="KW-0614">Plasmid</keyword>
<evidence type="ECO:0000313" key="2">
    <source>
        <dbReference type="EMBL" id="VVV06902.1"/>
    </source>
</evidence>
<feature type="coiled-coil region" evidence="1">
    <location>
        <begin position="16"/>
        <end position="72"/>
    </location>
</feature>
<geneLocation type="plasmid" evidence="2">
    <name>pAWOD_2</name>
</geneLocation>
<name>A0A5Q4ZYF4_9GAMM</name>
<dbReference type="AlphaFoldDB" id="A0A5Q4ZYF4"/>
<proteinExistence type="predicted"/>
<organism evidence="2">
    <name type="scientific">Aliivibrio wodanis</name>
    <dbReference type="NCBI Taxonomy" id="80852"/>
    <lineage>
        <taxon>Bacteria</taxon>
        <taxon>Pseudomonadati</taxon>
        <taxon>Pseudomonadota</taxon>
        <taxon>Gammaproteobacteria</taxon>
        <taxon>Vibrionales</taxon>
        <taxon>Vibrionaceae</taxon>
        <taxon>Aliivibrio</taxon>
    </lineage>
</organism>
<dbReference type="EMBL" id="LR721753">
    <property type="protein sequence ID" value="VVV06902.1"/>
    <property type="molecule type" value="Genomic_DNA"/>
</dbReference>
<gene>
    <name evidence="2" type="ORF">AW0309160_04396</name>
</gene>
<protein>
    <submittedName>
        <fullName evidence="2">Uncharacterized protein</fullName>
    </submittedName>
</protein>
<evidence type="ECO:0000256" key="1">
    <source>
        <dbReference type="SAM" id="Coils"/>
    </source>
</evidence>
<accession>A0A5Q4ZYF4</accession>
<reference evidence="2" key="1">
    <citation type="submission" date="2019-09" db="EMBL/GenBank/DDBJ databases">
        <authorList>
            <person name="Hjerde E."/>
        </authorList>
    </citation>
    <scope>NUCLEOTIDE SEQUENCE [LARGE SCALE GENOMIC DNA]</scope>
    <source>
        <strain evidence="2">06/09/160</strain>
        <plasmid evidence="2">pAWOD_2</plasmid>
    </source>
</reference>
<sequence>MNNIKKADVEKIKTSHAALEQQKLNYNDLVTQLQNQIKDVIASFSEKHATEIETISNKYDAHQQQLNSLIDTQINKMEDYINDRSPQWQSSEPASKMNDWLDDWKDYQLEVNSELEFHYFEDIELLQAESITLPSIKR</sequence>
<dbReference type="RefSeq" id="WP_192957811.1">
    <property type="nucleotide sequence ID" value="NZ_LR721753.1"/>
</dbReference>
<keyword evidence="1" id="KW-0175">Coiled coil</keyword>